<evidence type="ECO:0000313" key="11">
    <source>
        <dbReference type="EMBL" id="KPL93217.1"/>
    </source>
</evidence>
<evidence type="ECO:0000256" key="8">
    <source>
        <dbReference type="HAMAP-Rule" id="MF_00910"/>
    </source>
</evidence>
<evidence type="ECO:0000313" key="13">
    <source>
        <dbReference type="EMBL" id="MDP2490032.1"/>
    </source>
</evidence>
<dbReference type="EMBL" id="JAUYVK010000009">
    <property type="protein sequence ID" value="MDP2490032.1"/>
    <property type="molecule type" value="Genomic_DNA"/>
</dbReference>
<dbReference type="Proteomes" id="UP001569200">
    <property type="component" value="Unassembled WGS sequence"/>
</dbReference>
<evidence type="ECO:0000256" key="1">
    <source>
        <dbReference type="ARBA" id="ARBA00004401"/>
    </source>
</evidence>
<dbReference type="Proteomes" id="UP001177883">
    <property type="component" value="Unassembled WGS sequence"/>
</dbReference>
<feature type="region of interest" description="Disordered" evidence="10">
    <location>
        <begin position="86"/>
        <end position="105"/>
    </location>
</feature>
<comment type="caution">
    <text evidence="11">The sequence shown here is derived from an EMBL/GenBank/DDBJ whole genome shotgun (WGS) entry which is preliminary data.</text>
</comment>
<reference evidence="22 23" key="4">
    <citation type="submission" date="2017-11" db="EMBL/GenBank/DDBJ databases">
        <title>Population delineation of vibrios coincides with oyster pathogenicity.</title>
        <authorList>
            <person name="Bruto M."/>
            <person name="Labreuche Y."/>
            <person name="James A."/>
            <person name="Piel D."/>
            <person name="Chenivesse S."/>
            <person name="Petton B."/>
            <person name="Polz M.F."/>
            <person name="Le Roux F."/>
        </authorList>
    </citation>
    <scope>NUCLEOTIDE SEQUENCE [LARGE SCALE GENOMIC DNA]</scope>
    <source>
        <strain evidence="18 22">1F_55</strain>
        <strain evidence="19 23">FF_144</strain>
    </source>
</reference>
<evidence type="ECO:0000313" key="25">
    <source>
        <dbReference type="Proteomes" id="UP001569200"/>
    </source>
</evidence>
<dbReference type="GO" id="GO:0043093">
    <property type="term" value="P:FtsZ-dependent cytokinesis"/>
    <property type="evidence" value="ECO:0007669"/>
    <property type="project" value="UniProtKB-UniRule"/>
</dbReference>
<reference evidence="12" key="7">
    <citation type="submission" date="2022-01" db="EMBL/GenBank/DDBJ databases">
        <title>Vibrio aestuarianus Clade A and Clade B isolates are associated with Pacific oyster (Crassostrea gigas) disease outbreaks across Ireland.</title>
        <authorList>
            <person name="Coyle N."/>
            <person name="O'Toole C."/>
            <person name="Thomas J.C.L."/>
            <person name="Ryder D."/>
            <person name="Cheslett D."/>
            <person name="Feist S."/>
            <person name="Bean T."/>
            <person name="Joseph A."/>
            <person name="Waina A."/>
            <person name="Feil E."/>
            <person name="Verner-Jeffreys D.W."/>
        </authorList>
    </citation>
    <scope>NUCLEOTIDE SEQUENCE</scope>
    <source>
        <strain evidence="12">S/17/14 A</strain>
    </source>
</reference>
<dbReference type="OrthoDB" id="6196803at2"/>
<dbReference type="Proteomes" id="UP000050463">
    <property type="component" value="Unassembled WGS sequence"/>
</dbReference>
<organism evidence="11 20">
    <name type="scientific">Vibrio splendidus</name>
    <dbReference type="NCBI Taxonomy" id="29497"/>
    <lineage>
        <taxon>Bacteria</taxon>
        <taxon>Pseudomonadati</taxon>
        <taxon>Pseudomonadota</taxon>
        <taxon>Gammaproteobacteria</taxon>
        <taxon>Vibrionales</taxon>
        <taxon>Vibrionaceae</taxon>
        <taxon>Vibrio</taxon>
    </lineage>
</organism>
<evidence type="ECO:0000256" key="6">
    <source>
        <dbReference type="ARBA" id="ARBA00023136"/>
    </source>
</evidence>
<reference evidence="11 20" key="1">
    <citation type="submission" date="2015-08" db="EMBL/GenBank/DDBJ databases">
        <title>Draft Genome Sequence of Vibrio splendidus UCD-SED7.</title>
        <authorList>
            <person name="Lee R.D."/>
            <person name="Lang J.M."/>
            <person name="Coil D.A."/>
            <person name="Jospin G."/>
            <person name="Eisen J.A."/>
        </authorList>
    </citation>
    <scope>NUCLEOTIDE SEQUENCE [LARGE SCALE GENOMIC DNA]</scope>
    <source>
        <strain evidence="11 20">UCD-SED7</strain>
    </source>
</reference>
<keyword evidence="4 8" id="KW-0812">Transmembrane</keyword>
<proteinExistence type="inferred from homology"/>
<comment type="function">
    <text evidence="8">Essential cell division protein. May link together the upstream cell division proteins, which are predominantly cytoplasmic, with the downstream cell division proteins, which are predominantly periplasmic.</text>
</comment>
<keyword evidence="6 8" id="KW-0472">Membrane</keyword>
<dbReference type="HAMAP" id="MF_00910">
    <property type="entry name" value="FtsL"/>
    <property type="match status" value="1"/>
</dbReference>
<dbReference type="Proteomes" id="UP000244080">
    <property type="component" value="Unassembled WGS sequence"/>
</dbReference>
<keyword evidence="8" id="KW-0997">Cell inner membrane</keyword>
<evidence type="ECO:0000313" key="22">
    <source>
        <dbReference type="Proteomes" id="UP000244080"/>
    </source>
</evidence>
<dbReference type="Proteomes" id="UP001159663">
    <property type="component" value="Unassembled WGS sequence"/>
</dbReference>
<dbReference type="EMBL" id="MCSW01000157">
    <property type="protein sequence ID" value="PMF22789.1"/>
    <property type="molecule type" value="Genomic_DNA"/>
</dbReference>
<evidence type="ECO:0000313" key="16">
    <source>
        <dbReference type="EMBL" id="NOJ13304.1"/>
    </source>
</evidence>
<dbReference type="EMBL" id="LIZK01000007">
    <property type="protein sequence ID" value="KPL93217.1"/>
    <property type="molecule type" value="Genomic_DNA"/>
</dbReference>
<evidence type="ECO:0000256" key="10">
    <source>
        <dbReference type="SAM" id="MobiDB-lite"/>
    </source>
</evidence>
<dbReference type="RefSeq" id="WP_004735995.1">
    <property type="nucleotide sequence ID" value="NZ_AP025508.1"/>
</dbReference>
<reference evidence="13" key="8">
    <citation type="submission" date="2023-07" db="EMBL/GenBank/DDBJ databases">
        <title>Genome content predicts the carbon catabolic preferences of heterotrophic bacteria.</title>
        <authorList>
            <person name="Gralka M."/>
        </authorList>
    </citation>
    <scope>NUCLEOTIDE SEQUENCE</scope>
    <source>
        <strain evidence="14">6E02</strain>
        <strain evidence="13">6E03</strain>
    </source>
</reference>
<dbReference type="GO" id="GO:0032153">
    <property type="term" value="C:cell division site"/>
    <property type="evidence" value="ECO:0007669"/>
    <property type="project" value="UniProtKB-UniRule"/>
</dbReference>
<dbReference type="EMBL" id="PIFK01000030">
    <property type="protein sequence ID" value="PTP31607.1"/>
    <property type="molecule type" value="Genomic_DNA"/>
</dbReference>
<evidence type="ECO:0000256" key="4">
    <source>
        <dbReference type="ARBA" id="ARBA00022692"/>
    </source>
</evidence>
<evidence type="ECO:0000313" key="19">
    <source>
        <dbReference type="EMBL" id="PTP31607.1"/>
    </source>
</evidence>
<dbReference type="EMBL" id="VTXL01000008">
    <property type="protein sequence ID" value="NOJ13304.1"/>
    <property type="molecule type" value="Genomic_DNA"/>
</dbReference>
<evidence type="ECO:0000313" key="14">
    <source>
        <dbReference type="EMBL" id="MDP2502001.1"/>
    </source>
</evidence>
<keyword evidence="3 8" id="KW-0132">Cell division</keyword>
<dbReference type="PANTHER" id="PTHR37479">
    <property type="entry name" value="CELL DIVISION PROTEIN FTSL"/>
    <property type="match status" value="1"/>
</dbReference>
<keyword evidence="5 8" id="KW-1133">Transmembrane helix</keyword>
<dbReference type="InterPro" id="IPR011922">
    <property type="entry name" value="Cell_div_FtsL"/>
</dbReference>
<dbReference type="Proteomes" id="UP000244197">
    <property type="component" value="Unassembled WGS sequence"/>
</dbReference>
<dbReference type="Proteomes" id="UP000235405">
    <property type="component" value="Unassembled WGS sequence"/>
</dbReference>
<evidence type="ECO:0000313" key="23">
    <source>
        <dbReference type="Proteomes" id="UP000244197"/>
    </source>
</evidence>
<evidence type="ECO:0000313" key="12">
    <source>
        <dbReference type="EMBL" id="MDH5920651.1"/>
    </source>
</evidence>
<evidence type="ECO:0000256" key="5">
    <source>
        <dbReference type="ARBA" id="ARBA00022989"/>
    </source>
</evidence>
<keyword evidence="7 8" id="KW-0131">Cell cycle</keyword>
<reference evidence="15 25" key="9">
    <citation type="submission" date="2024-06" db="EMBL/GenBank/DDBJ databases">
        <authorList>
            <person name="Steensen K."/>
            <person name="Seneca J."/>
            <person name="Bartlau N."/>
            <person name="Yu A.X."/>
            <person name="Polz M.F."/>
        </authorList>
    </citation>
    <scope>NUCLEOTIDE SEQUENCE [LARGE SCALE GENOMIC DNA]</scope>
    <source>
        <strain evidence="15 25">1F145</strain>
    </source>
</reference>
<dbReference type="EMBL" id="PIGA01000005">
    <property type="protein sequence ID" value="PTP21970.1"/>
    <property type="molecule type" value="Genomic_DNA"/>
</dbReference>
<evidence type="ECO:0000256" key="7">
    <source>
        <dbReference type="ARBA" id="ARBA00023306"/>
    </source>
</evidence>
<evidence type="ECO:0000313" key="24">
    <source>
        <dbReference type="Proteomes" id="UP000519158"/>
    </source>
</evidence>
<protein>
    <recommendedName>
        <fullName evidence="8 9">Cell division protein FtsL</fullName>
    </recommendedName>
</protein>
<dbReference type="GeneID" id="72397243"/>
<dbReference type="EMBL" id="JAUYVL010000008">
    <property type="protein sequence ID" value="MDP2502001.1"/>
    <property type="molecule type" value="Genomic_DNA"/>
</dbReference>
<dbReference type="AlphaFoldDB" id="A0A0P6ZDC2"/>
<reference evidence="17" key="5">
    <citation type="journal article" date="2018" name="Nature">
        <title>A major lineage of non-tailed dsDNA viruses as unrecognized killers of marine bacteria.</title>
        <authorList>
            <person name="Kauffman K.M."/>
            <person name="Hussain F.A."/>
            <person name="Yang J."/>
            <person name="Arevalo P."/>
            <person name="Brown J.M."/>
            <person name="Chang W.K."/>
            <person name="VanInsberghe D."/>
            <person name="Elsherbini J."/>
            <person name="Sharma R.S."/>
            <person name="Cutler M.B."/>
            <person name="Kelly L."/>
            <person name="Polz M.F."/>
        </authorList>
    </citation>
    <scope>NUCLEOTIDE SEQUENCE</scope>
    <source>
        <strain evidence="17">10N.286.54.F3</strain>
    </source>
</reference>
<evidence type="ECO:0000313" key="17">
    <source>
        <dbReference type="EMBL" id="PMF22789.1"/>
    </source>
</evidence>
<dbReference type="NCBIfam" id="TIGR02209">
    <property type="entry name" value="ftsL_broad"/>
    <property type="match status" value="1"/>
</dbReference>
<reference evidence="21" key="2">
    <citation type="submission" date="2016-07" db="EMBL/GenBank/DDBJ databases">
        <title>Nontailed viruses are major unrecognized killers of bacteria in the ocean.</title>
        <authorList>
            <person name="Kauffman K."/>
            <person name="Hussain F."/>
            <person name="Yang J."/>
            <person name="Arevalo P."/>
            <person name="Brown J."/>
            <person name="Cutler M."/>
            <person name="Kelly L."/>
            <person name="Polz M.F."/>
        </authorList>
    </citation>
    <scope>NUCLEOTIDE SEQUENCE [LARGE SCALE GENOMIC DNA]</scope>
    <source>
        <strain evidence="21">10N.286.54.F3</strain>
    </source>
</reference>
<feature type="transmembrane region" description="Helical" evidence="8">
    <location>
        <begin position="12"/>
        <end position="39"/>
    </location>
</feature>
<comment type="similarity">
    <text evidence="8">Belongs to the FtsL family.</text>
</comment>
<accession>A0A0P6ZDC2</accession>
<dbReference type="PANTHER" id="PTHR37479:SF1">
    <property type="entry name" value="CELL DIVISION PROTEIN FTSL"/>
    <property type="match status" value="1"/>
</dbReference>
<keyword evidence="2 8" id="KW-1003">Cell membrane</keyword>
<evidence type="ECO:0000313" key="21">
    <source>
        <dbReference type="Proteomes" id="UP000235405"/>
    </source>
</evidence>
<evidence type="ECO:0000256" key="2">
    <source>
        <dbReference type="ARBA" id="ARBA00022475"/>
    </source>
</evidence>
<dbReference type="Proteomes" id="UP001177935">
    <property type="component" value="Unassembled WGS sequence"/>
</dbReference>
<sequence>MKTSKPNLAKIIFFDLISVGKVPLVLLICIFASAMGVVLTTHNSRQAITKKDMALVEREQLDDEWRNLMLEETALAEHSRVQASAKRELDMKRPDSDKEVVITLK</sequence>
<comment type="subcellular location">
    <subcellularLocation>
        <location evidence="8">Cell inner membrane</location>
        <topology evidence="8">Single-pass type II membrane protein</topology>
    </subcellularLocation>
    <subcellularLocation>
        <location evidence="1">Cell membrane</location>
        <topology evidence="1">Single-pass type II membrane protein</topology>
    </subcellularLocation>
    <text evidence="8">Localizes to the division septum where it forms a ring structure.</text>
</comment>
<dbReference type="Proteomes" id="UP000519158">
    <property type="component" value="Unassembled WGS sequence"/>
</dbReference>
<dbReference type="GO" id="GO:0005886">
    <property type="term" value="C:plasma membrane"/>
    <property type="evidence" value="ECO:0007669"/>
    <property type="project" value="UniProtKB-SubCell"/>
</dbReference>
<evidence type="ECO:0000256" key="9">
    <source>
        <dbReference type="NCBIfam" id="TIGR02209"/>
    </source>
</evidence>
<dbReference type="EMBL" id="JBGOOW010000024">
    <property type="protein sequence ID" value="MEZ8182509.1"/>
    <property type="molecule type" value="Genomic_DNA"/>
</dbReference>
<comment type="subunit">
    <text evidence="8">Part of a complex composed of FtsB, FtsL and FtsQ.</text>
</comment>
<evidence type="ECO:0000313" key="15">
    <source>
        <dbReference type="EMBL" id="MEZ8182509.1"/>
    </source>
</evidence>
<dbReference type="EMBL" id="JAKMYX010000015">
    <property type="protein sequence ID" value="MDH5920651.1"/>
    <property type="molecule type" value="Genomic_DNA"/>
</dbReference>
<gene>
    <name evidence="8 12" type="primary">ftsL</name>
    <name evidence="15" type="ORF">ACED33_17620</name>
    <name evidence="11" type="ORF">AN168_16830</name>
    <name evidence="17" type="ORF">BCV19_05685</name>
    <name evidence="19" type="ORF">CWO07_15685</name>
    <name evidence="18" type="ORF">CWO36_04110</name>
    <name evidence="16" type="ORF">F0234_11115</name>
    <name evidence="12" type="ORF">L8R85_06375</name>
    <name evidence="13" type="ORF">Q8W38_11850</name>
    <name evidence="14" type="ORF">Q8W42_14885</name>
</gene>
<reference evidence="17" key="3">
    <citation type="submission" date="2016-07" db="EMBL/GenBank/DDBJ databases">
        <authorList>
            <person name="Wan K."/>
            <person name="Booth B."/>
            <person name="Spirohn K."/>
            <person name="Hao T."/>
            <person name="Hu Y."/>
            <person name="Calderwood M."/>
            <person name="Hill D."/>
            <person name="Mohr S."/>
            <person name="Vidal M."/>
            <person name="Celniker S."/>
            <person name="Perrimon N."/>
        </authorList>
    </citation>
    <scope>NUCLEOTIDE SEQUENCE</scope>
    <source>
        <strain evidence="17">10N.286.54.F3</strain>
    </source>
</reference>
<keyword evidence="25" id="KW-1185">Reference proteome</keyword>
<name>A0A0P6ZDC2_VIBSP</name>
<evidence type="ECO:0000313" key="18">
    <source>
        <dbReference type="EMBL" id="PTP21970.1"/>
    </source>
</evidence>
<evidence type="ECO:0000256" key="3">
    <source>
        <dbReference type="ARBA" id="ARBA00022618"/>
    </source>
</evidence>
<evidence type="ECO:0000313" key="20">
    <source>
        <dbReference type="Proteomes" id="UP000050463"/>
    </source>
</evidence>
<reference evidence="16 24" key="6">
    <citation type="submission" date="2019-09" db="EMBL/GenBank/DDBJ databases">
        <title>Draft genome sequencing and comparative genomics of hatchery-associated Vibrios.</title>
        <authorList>
            <person name="Kehlet-Delgado H."/>
            <person name="Mueller R.S."/>
        </authorList>
    </citation>
    <scope>NUCLEOTIDE SEQUENCE [LARGE SCALE GENOMIC DNA]</scope>
    <source>
        <strain evidence="16 24">99-70-13A3</strain>
    </source>
</reference>
<dbReference type="Pfam" id="PF04999">
    <property type="entry name" value="FtsL"/>
    <property type="match status" value="1"/>
</dbReference>